<name>A0A4S8LZH4_DENBC</name>
<dbReference type="EMBL" id="ML179207">
    <property type="protein sequence ID" value="THU95136.1"/>
    <property type="molecule type" value="Genomic_DNA"/>
</dbReference>
<reference evidence="2 3" key="1">
    <citation type="journal article" date="2019" name="Nat. Ecol. Evol.">
        <title>Megaphylogeny resolves global patterns of mushroom evolution.</title>
        <authorList>
            <person name="Varga T."/>
            <person name="Krizsan K."/>
            <person name="Foldi C."/>
            <person name="Dima B."/>
            <person name="Sanchez-Garcia M."/>
            <person name="Sanchez-Ramirez S."/>
            <person name="Szollosi G.J."/>
            <person name="Szarkandi J.G."/>
            <person name="Papp V."/>
            <person name="Albert L."/>
            <person name="Andreopoulos W."/>
            <person name="Angelini C."/>
            <person name="Antonin V."/>
            <person name="Barry K.W."/>
            <person name="Bougher N.L."/>
            <person name="Buchanan P."/>
            <person name="Buyck B."/>
            <person name="Bense V."/>
            <person name="Catcheside P."/>
            <person name="Chovatia M."/>
            <person name="Cooper J."/>
            <person name="Damon W."/>
            <person name="Desjardin D."/>
            <person name="Finy P."/>
            <person name="Geml J."/>
            <person name="Haridas S."/>
            <person name="Hughes K."/>
            <person name="Justo A."/>
            <person name="Karasinski D."/>
            <person name="Kautmanova I."/>
            <person name="Kiss B."/>
            <person name="Kocsube S."/>
            <person name="Kotiranta H."/>
            <person name="LaButti K.M."/>
            <person name="Lechner B.E."/>
            <person name="Liimatainen K."/>
            <person name="Lipzen A."/>
            <person name="Lukacs Z."/>
            <person name="Mihaltcheva S."/>
            <person name="Morgado L.N."/>
            <person name="Niskanen T."/>
            <person name="Noordeloos M.E."/>
            <person name="Ohm R.A."/>
            <person name="Ortiz-Santana B."/>
            <person name="Ovrebo C."/>
            <person name="Racz N."/>
            <person name="Riley R."/>
            <person name="Savchenko A."/>
            <person name="Shiryaev A."/>
            <person name="Soop K."/>
            <person name="Spirin V."/>
            <person name="Szebenyi C."/>
            <person name="Tomsovsky M."/>
            <person name="Tulloss R.E."/>
            <person name="Uehling J."/>
            <person name="Grigoriev I.V."/>
            <person name="Vagvolgyi C."/>
            <person name="Papp T."/>
            <person name="Martin F.M."/>
            <person name="Miettinen O."/>
            <person name="Hibbett D.S."/>
            <person name="Nagy L.G."/>
        </authorList>
    </citation>
    <scope>NUCLEOTIDE SEQUENCE [LARGE SCALE GENOMIC DNA]</scope>
    <source>
        <strain evidence="2 3">CBS 962.96</strain>
    </source>
</reference>
<evidence type="ECO:0000313" key="2">
    <source>
        <dbReference type="EMBL" id="THU95136.1"/>
    </source>
</evidence>
<sequence length="130" mass="14743">MRPPKALQSPLQSFSPQTPSQHQILPLPSPWGYPESREKSWTLGSHYSIGVASQNRPGSQGPERVESAACEERNGERRKEGYLARSPRHPVERRDGEERDWEVFKPNCAILVQPALVESKEEQSPLQEVM</sequence>
<gene>
    <name evidence="2" type="ORF">K435DRAFT_798359</name>
</gene>
<dbReference type="AlphaFoldDB" id="A0A4S8LZH4"/>
<evidence type="ECO:0000313" key="3">
    <source>
        <dbReference type="Proteomes" id="UP000297245"/>
    </source>
</evidence>
<protein>
    <submittedName>
        <fullName evidence="2">Uncharacterized protein</fullName>
    </submittedName>
</protein>
<dbReference type="Proteomes" id="UP000297245">
    <property type="component" value="Unassembled WGS sequence"/>
</dbReference>
<accession>A0A4S8LZH4</accession>
<feature type="region of interest" description="Disordered" evidence="1">
    <location>
        <begin position="1"/>
        <end position="37"/>
    </location>
</feature>
<feature type="compositionally biased region" description="Polar residues" evidence="1">
    <location>
        <begin position="9"/>
        <end position="23"/>
    </location>
</feature>
<feature type="compositionally biased region" description="Basic and acidic residues" evidence="1">
    <location>
        <begin position="63"/>
        <end position="82"/>
    </location>
</feature>
<feature type="compositionally biased region" description="Basic and acidic residues" evidence="1">
    <location>
        <begin position="89"/>
        <end position="99"/>
    </location>
</feature>
<keyword evidence="3" id="KW-1185">Reference proteome</keyword>
<feature type="region of interest" description="Disordered" evidence="1">
    <location>
        <begin position="52"/>
        <end position="99"/>
    </location>
</feature>
<proteinExistence type="predicted"/>
<evidence type="ECO:0000256" key="1">
    <source>
        <dbReference type="SAM" id="MobiDB-lite"/>
    </source>
</evidence>
<organism evidence="2 3">
    <name type="scientific">Dendrothele bispora (strain CBS 962.96)</name>
    <dbReference type="NCBI Taxonomy" id="1314807"/>
    <lineage>
        <taxon>Eukaryota</taxon>
        <taxon>Fungi</taxon>
        <taxon>Dikarya</taxon>
        <taxon>Basidiomycota</taxon>
        <taxon>Agaricomycotina</taxon>
        <taxon>Agaricomycetes</taxon>
        <taxon>Agaricomycetidae</taxon>
        <taxon>Agaricales</taxon>
        <taxon>Agaricales incertae sedis</taxon>
        <taxon>Dendrothele</taxon>
    </lineage>
</organism>